<evidence type="ECO:0008006" key="4">
    <source>
        <dbReference type="Google" id="ProtNLM"/>
    </source>
</evidence>
<dbReference type="Pfam" id="PF05016">
    <property type="entry name" value="ParE_toxin"/>
    <property type="match status" value="1"/>
</dbReference>
<keyword evidence="1" id="KW-1277">Toxin-antitoxin system</keyword>
<dbReference type="AlphaFoldDB" id="A0A5C5VB53"/>
<dbReference type="RefSeq" id="WP_197531005.1">
    <property type="nucleotide sequence ID" value="NZ_SIHJ01000001.1"/>
</dbReference>
<comment type="caution">
    <text evidence="2">The sequence shown here is derived from an EMBL/GenBank/DDBJ whole genome shotgun (WGS) entry which is preliminary data.</text>
</comment>
<accession>A0A5C5VB53</accession>
<evidence type="ECO:0000313" key="2">
    <source>
        <dbReference type="EMBL" id="TWT35187.1"/>
    </source>
</evidence>
<protein>
    <recommendedName>
        <fullName evidence="4">Plasmid stabilization system protein</fullName>
    </recommendedName>
</protein>
<dbReference type="InterPro" id="IPR007712">
    <property type="entry name" value="RelE/ParE_toxin"/>
</dbReference>
<name>A0A5C5VB53_9BACT</name>
<sequence length="105" mass="12074">MKYRVLIVAEAEADLREIIQQLRVESPVTVVKLQQELMAISRQLEEFPYAYQASAEPTVRRACLHSTRHTVYFRVRGRVVEVAAVLPQRIDPSLTRERLGRTIVG</sequence>
<dbReference type="Proteomes" id="UP000316714">
    <property type="component" value="Unassembled WGS sequence"/>
</dbReference>
<organism evidence="2 3">
    <name type="scientific">Posidoniimonas corsicana</name>
    <dbReference type="NCBI Taxonomy" id="1938618"/>
    <lineage>
        <taxon>Bacteria</taxon>
        <taxon>Pseudomonadati</taxon>
        <taxon>Planctomycetota</taxon>
        <taxon>Planctomycetia</taxon>
        <taxon>Pirellulales</taxon>
        <taxon>Lacipirellulaceae</taxon>
        <taxon>Posidoniimonas</taxon>
    </lineage>
</organism>
<dbReference type="InterPro" id="IPR035093">
    <property type="entry name" value="RelE/ParE_toxin_dom_sf"/>
</dbReference>
<gene>
    <name evidence="2" type="ORF">KOR34_00750</name>
</gene>
<evidence type="ECO:0000256" key="1">
    <source>
        <dbReference type="ARBA" id="ARBA00022649"/>
    </source>
</evidence>
<proteinExistence type="predicted"/>
<dbReference type="EMBL" id="SIHJ01000001">
    <property type="protein sequence ID" value="TWT35187.1"/>
    <property type="molecule type" value="Genomic_DNA"/>
</dbReference>
<keyword evidence="3" id="KW-1185">Reference proteome</keyword>
<evidence type="ECO:0000313" key="3">
    <source>
        <dbReference type="Proteomes" id="UP000316714"/>
    </source>
</evidence>
<dbReference type="Gene3D" id="3.30.2310.20">
    <property type="entry name" value="RelE-like"/>
    <property type="match status" value="1"/>
</dbReference>
<reference evidence="2 3" key="1">
    <citation type="submission" date="2019-02" db="EMBL/GenBank/DDBJ databases">
        <title>Deep-cultivation of Planctomycetes and their phenomic and genomic characterization uncovers novel biology.</title>
        <authorList>
            <person name="Wiegand S."/>
            <person name="Jogler M."/>
            <person name="Boedeker C."/>
            <person name="Pinto D."/>
            <person name="Vollmers J."/>
            <person name="Rivas-Marin E."/>
            <person name="Kohn T."/>
            <person name="Peeters S.H."/>
            <person name="Heuer A."/>
            <person name="Rast P."/>
            <person name="Oberbeckmann S."/>
            <person name="Bunk B."/>
            <person name="Jeske O."/>
            <person name="Meyerdierks A."/>
            <person name="Storesund J.E."/>
            <person name="Kallscheuer N."/>
            <person name="Luecker S."/>
            <person name="Lage O.M."/>
            <person name="Pohl T."/>
            <person name="Merkel B.J."/>
            <person name="Hornburger P."/>
            <person name="Mueller R.-W."/>
            <person name="Bruemmer F."/>
            <person name="Labrenz M."/>
            <person name="Spormann A.M."/>
            <person name="Op Den Camp H."/>
            <person name="Overmann J."/>
            <person name="Amann R."/>
            <person name="Jetten M.S.M."/>
            <person name="Mascher T."/>
            <person name="Medema M.H."/>
            <person name="Devos D.P."/>
            <person name="Kaster A.-K."/>
            <person name="Ovreas L."/>
            <person name="Rohde M."/>
            <person name="Galperin M.Y."/>
            <person name="Jogler C."/>
        </authorList>
    </citation>
    <scope>NUCLEOTIDE SEQUENCE [LARGE SCALE GENOMIC DNA]</scope>
    <source>
        <strain evidence="2 3">KOR34</strain>
    </source>
</reference>